<evidence type="ECO:0000313" key="1">
    <source>
        <dbReference type="EMBL" id="QFS42836.1"/>
    </source>
</evidence>
<dbReference type="KEGG" id="nsh:GXM_00309"/>
<keyword evidence="2" id="KW-1185">Reference proteome</keyword>
<accession>A0A5P8VRG2</accession>
<dbReference type="Proteomes" id="UP000326678">
    <property type="component" value="Chromosome Gxm1"/>
</dbReference>
<protein>
    <submittedName>
        <fullName evidence="1">Uncharacterized protein</fullName>
    </submittedName>
</protein>
<evidence type="ECO:0000313" key="2">
    <source>
        <dbReference type="Proteomes" id="UP000326678"/>
    </source>
</evidence>
<organism evidence="1 2">
    <name type="scientific">Nostoc sphaeroides CCNUC1</name>
    <dbReference type="NCBI Taxonomy" id="2653204"/>
    <lineage>
        <taxon>Bacteria</taxon>
        <taxon>Bacillati</taxon>
        <taxon>Cyanobacteriota</taxon>
        <taxon>Cyanophyceae</taxon>
        <taxon>Nostocales</taxon>
        <taxon>Nostocaceae</taxon>
        <taxon>Nostoc</taxon>
    </lineage>
</organism>
<proteinExistence type="predicted"/>
<gene>
    <name evidence="1" type="ORF">GXM_00309</name>
</gene>
<reference evidence="1 2" key="1">
    <citation type="submission" date="2019-10" db="EMBL/GenBank/DDBJ databases">
        <title>Genomic and transcriptomic insights into the perfect genentic adaptation of a filamentous nitrogen-fixing cyanobacterium to rice fields.</title>
        <authorList>
            <person name="Chen Z."/>
        </authorList>
    </citation>
    <scope>NUCLEOTIDE SEQUENCE [LARGE SCALE GENOMIC DNA]</scope>
    <source>
        <strain evidence="1">CCNUC1</strain>
    </source>
</reference>
<dbReference type="AlphaFoldDB" id="A0A5P8VRG2"/>
<name>A0A5P8VRG2_9NOSO</name>
<sequence length="51" mass="5902">MSIFFSSHQKELKSLSSYNTTIEYSDRFALMLKFLNPSTSLPSMKVTHNSR</sequence>
<dbReference type="EMBL" id="CP045226">
    <property type="protein sequence ID" value="QFS42836.1"/>
    <property type="molecule type" value="Genomic_DNA"/>
</dbReference>